<feature type="signal peptide" evidence="1">
    <location>
        <begin position="1"/>
        <end position="25"/>
    </location>
</feature>
<name>A0A5R9L6U1_9BACT</name>
<reference evidence="2 3" key="1">
    <citation type="submission" date="2019-05" db="EMBL/GenBank/DDBJ databases">
        <authorList>
            <person name="Qu J.-H."/>
        </authorList>
    </citation>
    <scope>NUCLEOTIDE SEQUENCE [LARGE SCALE GENOMIC DNA]</scope>
    <source>
        <strain evidence="2 3">T17</strain>
    </source>
</reference>
<keyword evidence="1" id="KW-0732">Signal</keyword>
<dbReference type="AlphaFoldDB" id="A0A5R9L6U1"/>
<evidence type="ECO:0000313" key="2">
    <source>
        <dbReference type="EMBL" id="TLV04119.1"/>
    </source>
</evidence>
<evidence type="ECO:0008006" key="4">
    <source>
        <dbReference type="Google" id="ProtNLM"/>
    </source>
</evidence>
<comment type="caution">
    <text evidence="2">The sequence shown here is derived from an EMBL/GenBank/DDBJ whole genome shotgun (WGS) entry which is preliminary data.</text>
</comment>
<evidence type="ECO:0000256" key="1">
    <source>
        <dbReference type="SAM" id="SignalP"/>
    </source>
</evidence>
<dbReference type="Proteomes" id="UP000306402">
    <property type="component" value="Unassembled WGS sequence"/>
</dbReference>
<accession>A0A5R9L6U1</accession>
<feature type="chain" id="PRO_5024384246" description="Extracellular endo-alpha-(1-&gt;5)-L-arabinanase C-terminal domain-containing protein" evidence="1">
    <location>
        <begin position="26"/>
        <end position="124"/>
    </location>
</feature>
<dbReference type="EMBL" id="VCEJ01000002">
    <property type="protein sequence ID" value="TLV04119.1"/>
    <property type="molecule type" value="Genomic_DNA"/>
</dbReference>
<gene>
    <name evidence="2" type="ORF">FEN17_09755</name>
</gene>
<keyword evidence="3" id="KW-1185">Reference proteome</keyword>
<proteinExistence type="predicted"/>
<sequence length="124" mass="13534">MKAKHLLLAILTICLFSLTSFKTFAADEIVGKWKYTVSNVPPEYETGVMTFEQKDGKLTGYLGEAEKTEFKDLVVDQGKVTFKMDFQGGTLTFTLAQAGDKLSGVIVGQDGEYPIAAVKEAAKN</sequence>
<organism evidence="2 3">
    <name type="scientific">Dyadobacter luticola</name>
    <dbReference type="NCBI Taxonomy" id="1979387"/>
    <lineage>
        <taxon>Bacteria</taxon>
        <taxon>Pseudomonadati</taxon>
        <taxon>Bacteroidota</taxon>
        <taxon>Cytophagia</taxon>
        <taxon>Cytophagales</taxon>
        <taxon>Spirosomataceae</taxon>
        <taxon>Dyadobacter</taxon>
    </lineage>
</organism>
<evidence type="ECO:0000313" key="3">
    <source>
        <dbReference type="Proteomes" id="UP000306402"/>
    </source>
</evidence>
<protein>
    <recommendedName>
        <fullName evidence="4">Extracellular endo-alpha-(1-&gt;5)-L-arabinanase C-terminal domain-containing protein</fullName>
    </recommendedName>
</protein>
<dbReference type="OrthoDB" id="956225at2"/>